<protein>
    <submittedName>
        <fullName evidence="1">Uncharacterized protein</fullName>
    </submittedName>
</protein>
<sequence length="79" mass="9042">MQENETNKIEIAGDDKTDEISQVIGTNKIEIVGDDETITISNRHDRFGVIRSGSLGVYFVHKKVNKCDFSERRRNKETD</sequence>
<dbReference type="Gramene" id="KVI04440">
    <property type="protein sequence ID" value="KVI04440"/>
    <property type="gene ID" value="Ccrd_017242"/>
</dbReference>
<proteinExistence type="predicted"/>
<evidence type="ECO:0000313" key="2">
    <source>
        <dbReference type="Proteomes" id="UP000243975"/>
    </source>
</evidence>
<dbReference type="EMBL" id="LEKV01002054">
    <property type="protein sequence ID" value="KVI04440.1"/>
    <property type="molecule type" value="Genomic_DNA"/>
</dbReference>
<evidence type="ECO:0000313" key="1">
    <source>
        <dbReference type="EMBL" id="KVI04440.1"/>
    </source>
</evidence>
<reference evidence="1 2" key="1">
    <citation type="journal article" date="2016" name="Sci. Rep.">
        <title>The genome sequence of the outbreeding globe artichoke constructed de novo incorporating a phase-aware low-pass sequencing strategy of F1 progeny.</title>
        <authorList>
            <person name="Scaglione D."/>
            <person name="Reyes-Chin-Wo S."/>
            <person name="Acquadro A."/>
            <person name="Froenicke L."/>
            <person name="Portis E."/>
            <person name="Beitel C."/>
            <person name="Tirone M."/>
            <person name="Mauro R."/>
            <person name="Lo Monaco A."/>
            <person name="Mauromicale G."/>
            <person name="Faccioli P."/>
            <person name="Cattivelli L."/>
            <person name="Rieseberg L."/>
            <person name="Michelmore R."/>
            <person name="Lanteri S."/>
        </authorList>
    </citation>
    <scope>NUCLEOTIDE SEQUENCE [LARGE SCALE GENOMIC DNA]</scope>
    <source>
        <strain evidence="1">2C</strain>
    </source>
</reference>
<dbReference type="Proteomes" id="UP000243975">
    <property type="component" value="Unassembled WGS sequence"/>
</dbReference>
<keyword evidence="2" id="KW-1185">Reference proteome</keyword>
<organism evidence="1 2">
    <name type="scientific">Cynara cardunculus var. scolymus</name>
    <name type="common">Globe artichoke</name>
    <name type="synonym">Cynara scolymus</name>
    <dbReference type="NCBI Taxonomy" id="59895"/>
    <lineage>
        <taxon>Eukaryota</taxon>
        <taxon>Viridiplantae</taxon>
        <taxon>Streptophyta</taxon>
        <taxon>Embryophyta</taxon>
        <taxon>Tracheophyta</taxon>
        <taxon>Spermatophyta</taxon>
        <taxon>Magnoliopsida</taxon>
        <taxon>eudicotyledons</taxon>
        <taxon>Gunneridae</taxon>
        <taxon>Pentapetalae</taxon>
        <taxon>asterids</taxon>
        <taxon>campanulids</taxon>
        <taxon>Asterales</taxon>
        <taxon>Asteraceae</taxon>
        <taxon>Carduoideae</taxon>
        <taxon>Cardueae</taxon>
        <taxon>Carduinae</taxon>
        <taxon>Cynara</taxon>
    </lineage>
</organism>
<comment type="caution">
    <text evidence="1">The sequence shown here is derived from an EMBL/GenBank/DDBJ whole genome shotgun (WGS) entry which is preliminary data.</text>
</comment>
<gene>
    <name evidence="1" type="ORF">Ccrd_017242</name>
</gene>
<dbReference type="AlphaFoldDB" id="A0A118K2I7"/>
<name>A0A118K2I7_CYNCS</name>
<accession>A0A118K2I7</accession>